<gene>
    <name evidence="13" type="ORF">CZ787_16120</name>
</gene>
<dbReference type="PANTHER" id="PTHR32196:SF32">
    <property type="entry name" value="XYLOSE TRANSPORT SYSTEM PERMEASE PROTEIN XYLH"/>
    <property type="match status" value="1"/>
</dbReference>
<reference evidence="13 14" key="1">
    <citation type="submission" date="2017-02" db="EMBL/GenBank/DDBJ databases">
        <authorList>
            <person name="Dridi B."/>
        </authorList>
    </citation>
    <scope>NUCLEOTIDE SEQUENCE [LARGE SCALE GENOMIC DNA]</scope>
    <source>
        <strain evidence="13 14">JB380</strain>
    </source>
</reference>
<dbReference type="PANTHER" id="PTHR32196">
    <property type="entry name" value="ABC TRANSPORTER PERMEASE PROTEIN YPHD-RELATED-RELATED"/>
    <property type="match status" value="1"/>
</dbReference>
<evidence type="ECO:0000256" key="2">
    <source>
        <dbReference type="ARBA" id="ARBA00007942"/>
    </source>
</evidence>
<dbReference type="EMBL" id="FUKM01000057">
    <property type="protein sequence ID" value="SJN14633.1"/>
    <property type="molecule type" value="Genomic_DNA"/>
</dbReference>
<protein>
    <recommendedName>
        <fullName evidence="11">Xylose transport system permease protein XylH</fullName>
    </recommendedName>
</protein>
<feature type="transmembrane region" description="Helical" evidence="12">
    <location>
        <begin position="269"/>
        <end position="288"/>
    </location>
</feature>
<dbReference type="Proteomes" id="UP000196331">
    <property type="component" value="Unassembled WGS sequence"/>
</dbReference>
<evidence type="ECO:0000313" key="13">
    <source>
        <dbReference type="EMBL" id="SJN14633.1"/>
    </source>
</evidence>
<feature type="transmembrane region" description="Helical" evidence="12">
    <location>
        <begin position="184"/>
        <end position="203"/>
    </location>
</feature>
<evidence type="ECO:0000256" key="4">
    <source>
        <dbReference type="ARBA" id="ARBA00022475"/>
    </source>
</evidence>
<feature type="transmembrane region" description="Helical" evidence="12">
    <location>
        <begin position="309"/>
        <end position="337"/>
    </location>
</feature>
<keyword evidence="8 12" id="KW-1133">Transmembrane helix</keyword>
<evidence type="ECO:0000256" key="9">
    <source>
        <dbReference type="ARBA" id="ARBA00023136"/>
    </source>
</evidence>
<feature type="transmembrane region" description="Helical" evidence="12">
    <location>
        <begin position="64"/>
        <end position="85"/>
    </location>
</feature>
<keyword evidence="9 12" id="KW-0472">Membrane</keyword>
<feature type="transmembrane region" description="Helical" evidence="12">
    <location>
        <begin position="349"/>
        <end position="368"/>
    </location>
</feature>
<feature type="transmembrane region" description="Helical" evidence="12">
    <location>
        <begin position="36"/>
        <end position="58"/>
    </location>
</feature>
<evidence type="ECO:0000256" key="3">
    <source>
        <dbReference type="ARBA" id="ARBA00022448"/>
    </source>
</evidence>
<evidence type="ECO:0000256" key="11">
    <source>
        <dbReference type="ARBA" id="ARBA00035686"/>
    </source>
</evidence>
<keyword evidence="6" id="KW-0762">Sugar transport</keyword>
<comment type="similarity">
    <text evidence="2">Belongs to the binding-protein-dependent transport system permease family. AraH/RbsC subfamily.</text>
</comment>
<dbReference type="RefSeq" id="WP_087110880.1">
    <property type="nucleotide sequence ID" value="NZ_FUKM01000057.1"/>
</dbReference>
<feature type="transmembrane region" description="Helical" evidence="12">
    <location>
        <begin position="116"/>
        <end position="134"/>
    </location>
</feature>
<dbReference type="Pfam" id="PF02653">
    <property type="entry name" value="BPD_transp_2"/>
    <property type="match status" value="1"/>
</dbReference>
<keyword evidence="5" id="KW-0997">Cell inner membrane</keyword>
<comment type="subcellular location">
    <subcellularLocation>
        <location evidence="1">Cell inner membrane</location>
        <topology evidence="1">Multi-pass membrane protein</topology>
    </subcellularLocation>
</comment>
<sequence length="376" mass="39700">MNSNEVKQPATPADVPQDERIQRVSFWKKALNRPELGALAGAVLVLSFFIVVSSGTGMFTPAGIINFLEVAAQLGIIATAAALLMIGGEFDLSIGSMIGLAGILIAIPAVEYGWPLWAAILLAFSCAGLVGWINGNLVNRTGLPSFIVTLGFLFILRGLAIGVSRLLTGRTQVGGVHEHIPGDWFAALFSGEVATGLFSWMATNGWIATNFAGNPVVSGIPVSIVWWLGLTALATWVLLCTPYGNWIFASGGDANAARNSGVPVHRVKISLFMFTAFSATIFACIQVMDTGSADTIRGMLKELEAIIAVVIGGALLTGGYGSAIGAALGALIFGMVQMGIFYTGVNTDWFQVFLGVMLLVAVLFNNYMRKKAMEAK</sequence>
<feature type="transmembrane region" description="Helical" evidence="12">
    <location>
        <begin position="146"/>
        <end position="164"/>
    </location>
</feature>
<keyword evidence="4" id="KW-1003">Cell membrane</keyword>
<comment type="function">
    <text evidence="10">Part of the binding-protein-dependent transport system for D-xylose. Probably responsible for the translocation of the substrate across the membrane.</text>
</comment>
<organism evidence="13 14">
    <name type="scientific">Halomonas citrativorans</name>
    <dbReference type="NCBI Taxonomy" id="2742612"/>
    <lineage>
        <taxon>Bacteria</taxon>
        <taxon>Pseudomonadati</taxon>
        <taxon>Pseudomonadota</taxon>
        <taxon>Gammaproteobacteria</taxon>
        <taxon>Oceanospirillales</taxon>
        <taxon>Halomonadaceae</taxon>
        <taxon>Halomonas</taxon>
    </lineage>
</organism>
<feature type="transmembrane region" description="Helical" evidence="12">
    <location>
        <begin position="224"/>
        <end position="249"/>
    </location>
</feature>
<dbReference type="CDD" id="cd06579">
    <property type="entry name" value="TM_PBP1_transp_AraH_like"/>
    <property type="match status" value="1"/>
</dbReference>
<evidence type="ECO:0000313" key="14">
    <source>
        <dbReference type="Proteomes" id="UP000196331"/>
    </source>
</evidence>
<evidence type="ECO:0000256" key="10">
    <source>
        <dbReference type="ARBA" id="ARBA00035611"/>
    </source>
</evidence>
<dbReference type="OrthoDB" id="5422926at2"/>
<evidence type="ECO:0000256" key="6">
    <source>
        <dbReference type="ARBA" id="ARBA00022597"/>
    </source>
</evidence>
<evidence type="ECO:0000256" key="1">
    <source>
        <dbReference type="ARBA" id="ARBA00004429"/>
    </source>
</evidence>
<evidence type="ECO:0000256" key="12">
    <source>
        <dbReference type="SAM" id="Phobius"/>
    </source>
</evidence>
<feature type="transmembrane region" description="Helical" evidence="12">
    <location>
        <begin position="92"/>
        <end position="110"/>
    </location>
</feature>
<accession>A0A1R4I5N5</accession>
<proteinExistence type="inferred from homology"/>
<keyword evidence="3" id="KW-0813">Transport</keyword>
<dbReference type="GO" id="GO:0022857">
    <property type="term" value="F:transmembrane transporter activity"/>
    <property type="evidence" value="ECO:0007669"/>
    <property type="project" value="InterPro"/>
</dbReference>
<dbReference type="AlphaFoldDB" id="A0A1R4I5N5"/>
<comment type="caution">
    <text evidence="13">The sequence shown here is derived from an EMBL/GenBank/DDBJ whole genome shotgun (WGS) entry which is preliminary data.</text>
</comment>
<dbReference type="InterPro" id="IPR001851">
    <property type="entry name" value="ABC_transp_permease"/>
</dbReference>
<evidence type="ECO:0000256" key="5">
    <source>
        <dbReference type="ARBA" id="ARBA00022519"/>
    </source>
</evidence>
<evidence type="ECO:0000256" key="8">
    <source>
        <dbReference type="ARBA" id="ARBA00022989"/>
    </source>
</evidence>
<dbReference type="GO" id="GO:0005886">
    <property type="term" value="C:plasma membrane"/>
    <property type="evidence" value="ECO:0007669"/>
    <property type="project" value="UniProtKB-SubCell"/>
</dbReference>
<evidence type="ECO:0000256" key="7">
    <source>
        <dbReference type="ARBA" id="ARBA00022692"/>
    </source>
</evidence>
<keyword evidence="7 12" id="KW-0812">Transmembrane</keyword>
<name>A0A1R4I5N5_9GAMM</name>